<gene>
    <name evidence="2" type="ORF">CLV62_10426</name>
</gene>
<dbReference type="InterPro" id="IPR041698">
    <property type="entry name" value="Methyltransf_25"/>
</dbReference>
<dbReference type="InterPro" id="IPR029063">
    <property type="entry name" value="SAM-dependent_MTases_sf"/>
</dbReference>
<dbReference type="CDD" id="cd02440">
    <property type="entry name" value="AdoMet_MTases"/>
    <property type="match status" value="1"/>
</dbReference>
<dbReference type="PROSITE" id="PS51186">
    <property type="entry name" value="GNAT"/>
    <property type="match status" value="1"/>
</dbReference>
<organism evidence="2 3">
    <name type="scientific">Dysgonomonas alginatilytica</name>
    <dbReference type="NCBI Taxonomy" id="1605892"/>
    <lineage>
        <taxon>Bacteria</taxon>
        <taxon>Pseudomonadati</taxon>
        <taxon>Bacteroidota</taxon>
        <taxon>Bacteroidia</taxon>
        <taxon>Bacteroidales</taxon>
        <taxon>Dysgonomonadaceae</taxon>
        <taxon>Dysgonomonas</taxon>
    </lineage>
</organism>
<dbReference type="Proteomes" id="UP000247973">
    <property type="component" value="Unassembled WGS sequence"/>
</dbReference>
<dbReference type="RefSeq" id="WP_245904014.1">
    <property type="nucleotide sequence ID" value="NZ_QICL01000004.1"/>
</dbReference>
<dbReference type="GO" id="GO:0016747">
    <property type="term" value="F:acyltransferase activity, transferring groups other than amino-acyl groups"/>
    <property type="evidence" value="ECO:0007669"/>
    <property type="project" value="InterPro"/>
</dbReference>
<accession>A0A2V3PRF2</accession>
<evidence type="ECO:0000259" key="1">
    <source>
        <dbReference type="PROSITE" id="PS51186"/>
    </source>
</evidence>
<dbReference type="SUPFAM" id="SSF55729">
    <property type="entry name" value="Acyl-CoA N-acyltransferases (Nat)"/>
    <property type="match status" value="1"/>
</dbReference>
<feature type="domain" description="N-acetyltransferase" evidence="1">
    <location>
        <begin position="8"/>
        <end position="172"/>
    </location>
</feature>
<dbReference type="InterPro" id="IPR000182">
    <property type="entry name" value="GNAT_dom"/>
</dbReference>
<protein>
    <submittedName>
        <fullName evidence="2">RimJ/RimL family protein N-acetyltransferase</fullName>
    </submittedName>
</protein>
<evidence type="ECO:0000313" key="2">
    <source>
        <dbReference type="EMBL" id="PXV66766.1"/>
    </source>
</evidence>
<keyword evidence="3" id="KW-1185">Reference proteome</keyword>
<dbReference type="EMBL" id="QICL01000004">
    <property type="protein sequence ID" value="PXV66766.1"/>
    <property type="molecule type" value="Genomic_DNA"/>
</dbReference>
<dbReference type="Pfam" id="PF13302">
    <property type="entry name" value="Acetyltransf_3"/>
    <property type="match status" value="1"/>
</dbReference>
<reference evidence="2 3" key="1">
    <citation type="submission" date="2018-03" db="EMBL/GenBank/DDBJ databases">
        <title>Genomic Encyclopedia of Archaeal and Bacterial Type Strains, Phase II (KMG-II): from individual species to whole genera.</title>
        <authorList>
            <person name="Goeker M."/>
        </authorList>
    </citation>
    <scope>NUCLEOTIDE SEQUENCE [LARGE SCALE GENOMIC DNA]</scope>
    <source>
        <strain evidence="2 3">DSM 100214</strain>
    </source>
</reference>
<evidence type="ECO:0000313" key="3">
    <source>
        <dbReference type="Proteomes" id="UP000247973"/>
    </source>
</evidence>
<dbReference type="SUPFAM" id="SSF53335">
    <property type="entry name" value="S-adenosyl-L-methionine-dependent methyltransferases"/>
    <property type="match status" value="1"/>
</dbReference>
<dbReference type="Gene3D" id="3.40.50.150">
    <property type="entry name" value="Vaccinia Virus protein VP39"/>
    <property type="match status" value="1"/>
</dbReference>
<dbReference type="Pfam" id="PF13649">
    <property type="entry name" value="Methyltransf_25"/>
    <property type="match status" value="1"/>
</dbReference>
<dbReference type="InterPro" id="IPR051531">
    <property type="entry name" value="N-acetyltransferase"/>
</dbReference>
<sequence length="437" mass="50222">MIIETTRLRIIQLTAEQFELWLSGVEKMEQSLGLTPSKEHLDEHVQSAMEAQYKKALSDPDNYLWLGNRQIILKSENKSIGSANFKNSPQENSDVEIGYGINADYRNEGYMTEAVQAMCEWALPQSGVNSVIAETDKENDASQKVLKKCGMKKYDESDTGFWWKLEKSKRMNILNTKPEVFKKTEASIWTDLYIQKNLLEAHLNPSSDAASRNKESIETIVDFIDQQIKPKSKILDLGCGPGLYAESLTQKGHTVTGIDFNKKAIEYAVKQNESIEYIEGDYIKNFPHGEYDAIIMIYCDMGTHSDDDRDILLNNCFHSLKEGGKIIFDVFNEDIIKDKQEGSDWEYTSSGGFWAKDEYLLLSQTFHYTESNAFAYQYNLIQGEDIQHFIIWDRYYTQDEITNVLRQVGFKNMCVKHKLLGNNDFTSNNEMFVIAEK</sequence>
<dbReference type="AlphaFoldDB" id="A0A2V3PRF2"/>
<dbReference type="PANTHER" id="PTHR43792">
    <property type="entry name" value="GNAT FAMILY, PUTATIVE (AFU_ORTHOLOGUE AFUA_3G00765)-RELATED-RELATED"/>
    <property type="match status" value="1"/>
</dbReference>
<dbReference type="PANTHER" id="PTHR43792:SF13">
    <property type="entry name" value="ACETYLTRANSFERASE"/>
    <property type="match status" value="1"/>
</dbReference>
<dbReference type="InterPro" id="IPR016181">
    <property type="entry name" value="Acyl_CoA_acyltransferase"/>
</dbReference>
<keyword evidence="2" id="KW-0808">Transferase</keyword>
<name>A0A2V3PRF2_9BACT</name>
<comment type="caution">
    <text evidence="2">The sequence shown here is derived from an EMBL/GenBank/DDBJ whole genome shotgun (WGS) entry which is preliminary data.</text>
</comment>
<proteinExistence type="predicted"/>
<dbReference type="Gene3D" id="3.40.630.30">
    <property type="match status" value="1"/>
</dbReference>